<name>A0ABW1LS12_9ACTN</name>
<feature type="domain" description="DUF202" evidence="7">
    <location>
        <begin position="20"/>
        <end position="85"/>
    </location>
</feature>
<comment type="subcellular location">
    <subcellularLocation>
        <location evidence="1">Cell membrane</location>
        <topology evidence="1">Multi-pass membrane protein</topology>
    </subcellularLocation>
</comment>
<evidence type="ECO:0000256" key="3">
    <source>
        <dbReference type="ARBA" id="ARBA00022692"/>
    </source>
</evidence>
<evidence type="ECO:0000256" key="4">
    <source>
        <dbReference type="ARBA" id="ARBA00022989"/>
    </source>
</evidence>
<keyword evidence="4 6" id="KW-1133">Transmembrane helix</keyword>
<feature type="transmembrane region" description="Helical" evidence="6">
    <location>
        <begin position="28"/>
        <end position="48"/>
    </location>
</feature>
<keyword evidence="2" id="KW-1003">Cell membrane</keyword>
<feature type="transmembrane region" description="Helical" evidence="6">
    <location>
        <begin position="92"/>
        <end position="116"/>
    </location>
</feature>
<evidence type="ECO:0000256" key="2">
    <source>
        <dbReference type="ARBA" id="ARBA00022475"/>
    </source>
</evidence>
<accession>A0ABW1LS12</accession>
<evidence type="ECO:0000256" key="1">
    <source>
        <dbReference type="ARBA" id="ARBA00004651"/>
    </source>
</evidence>
<evidence type="ECO:0000313" key="8">
    <source>
        <dbReference type="EMBL" id="MFC6045937.1"/>
    </source>
</evidence>
<sequence length="117" mass="12817">MTQRRPHWVYDAGQEPDPRYTLANERTFLAWVRTALAMLAGGVALHALGLPDTTWVRNVLAVLLVLLGGLVTLFAMVRWARVERAMRTDAPLPAFNLGFLLTGAVLVGAVLLAFSFA</sequence>
<evidence type="ECO:0000256" key="5">
    <source>
        <dbReference type="ARBA" id="ARBA00023136"/>
    </source>
</evidence>
<dbReference type="PANTHER" id="PTHR34187">
    <property type="entry name" value="FGR18P"/>
    <property type="match status" value="1"/>
</dbReference>
<keyword evidence="9" id="KW-1185">Reference proteome</keyword>
<reference evidence="9" key="1">
    <citation type="journal article" date="2019" name="Int. J. Syst. Evol. Microbiol.">
        <title>The Global Catalogue of Microorganisms (GCM) 10K type strain sequencing project: providing services to taxonomists for standard genome sequencing and annotation.</title>
        <authorList>
            <consortium name="The Broad Institute Genomics Platform"/>
            <consortium name="The Broad Institute Genome Sequencing Center for Infectious Disease"/>
            <person name="Wu L."/>
            <person name="Ma J."/>
        </authorList>
    </citation>
    <scope>NUCLEOTIDE SEQUENCE [LARGE SCALE GENOMIC DNA]</scope>
    <source>
        <strain evidence="9">CCUG 54522</strain>
    </source>
</reference>
<organism evidence="8 9">
    <name type="scientific">Nocardioides hankookensis</name>
    <dbReference type="NCBI Taxonomy" id="443157"/>
    <lineage>
        <taxon>Bacteria</taxon>
        <taxon>Bacillati</taxon>
        <taxon>Actinomycetota</taxon>
        <taxon>Actinomycetes</taxon>
        <taxon>Propionibacteriales</taxon>
        <taxon>Nocardioidaceae</taxon>
        <taxon>Nocardioides</taxon>
    </lineage>
</organism>
<evidence type="ECO:0000259" key="7">
    <source>
        <dbReference type="Pfam" id="PF02656"/>
    </source>
</evidence>
<comment type="caution">
    <text evidence="8">The sequence shown here is derived from an EMBL/GenBank/DDBJ whole genome shotgun (WGS) entry which is preliminary data.</text>
</comment>
<feature type="transmembrane region" description="Helical" evidence="6">
    <location>
        <begin position="60"/>
        <end position="80"/>
    </location>
</feature>
<evidence type="ECO:0000256" key="6">
    <source>
        <dbReference type="SAM" id="Phobius"/>
    </source>
</evidence>
<dbReference type="Proteomes" id="UP001596135">
    <property type="component" value="Unassembled WGS sequence"/>
</dbReference>
<protein>
    <submittedName>
        <fullName evidence="8">YidH family protein</fullName>
    </submittedName>
</protein>
<dbReference type="RefSeq" id="WP_379160032.1">
    <property type="nucleotide sequence ID" value="NZ_JBHSRJ010000009.1"/>
</dbReference>
<keyword evidence="3 6" id="KW-0812">Transmembrane</keyword>
<dbReference type="PANTHER" id="PTHR34187:SF2">
    <property type="entry name" value="DUF202 DOMAIN-CONTAINING PROTEIN"/>
    <property type="match status" value="1"/>
</dbReference>
<gene>
    <name evidence="8" type="ORF">ACFPYL_22835</name>
</gene>
<evidence type="ECO:0000313" key="9">
    <source>
        <dbReference type="Proteomes" id="UP001596135"/>
    </source>
</evidence>
<dbReference type="EMBL" id="JBHSRJ010000009">
    <property type="protein sequence ID" value="MFC6045937.1"/>
    <property type="molecule type" value="Genomic_DNA"/>
</dbReference>
<proteinExistence type="predicted"/>
<dbReference type="InterPro" id="IPR003807">
    <property type="entry name" value="DUF202"/>
</dbReference>
<dbReference type="InterPro" id="IPR052053">
    <property type="entry name" value="IM_YidH-like"/>
</dbReference>
<dbReference type="Pfam" id="PF02656">
    <property type="entry name" value="DUF202"/>
    <property type="match status" value="1"/>
</dbReference>
<keyword evidence="5 6" id="KW-0472">Membrane</keyword>